<dbReference type="EMBL" id="JAWXYG010000003">
    <property type="protein sequence ID" value="KAK4278738.1"/>
    <property type="molecule type" value="Genomic_DNA"/>
</dbReference>
<keyword evidence="4" id="KW-1185">Reference proteome</keyword>
<feature type="domain" description="HAT C-terminal dimerisation" evidence="2">
    <location>
        <begin position="8"/>
        <end position="70"/>
    </location>
</feature>
<protein>
    <recommendedName>
        <fullName evidence="2">HAT C-terminal dimerisation domain-containing protein</fullName>
    </recommendedName>
</protein>
<sequence length="164" mass="18601">MDGVETKSPAAWWESYGDGVPELQKFAIRVLSLTCSSSGCERNWSAFEMVRTKKRNRLKQKTMNNVVFVMANSRLGNTKHRVSPQIDYNFDDIESDDEWIVEPTCEDILEDVGVGEDQDPLGLDDHDLNEELRNLNDLDIPEFPSGVGDEEDDIDIAFNSDDLN</sequence>
<reference evidence="3" key="1">
    <citation type="submission" date="2023-10" db="EMBL/GenBank/DDBJ databases">
        <title>Chromosome-level genome of the transformable northern wattle, Acacia crassicarpa.</title>
        <authorList>
            <person name="Massaro I."/>
            <person name="Sinha N.R."/>
            <person name="Poethig S."/>
            <person name="Leichty A.R."/>
        </authorList>
    </citation>
    <scope>NUCLEOTIDE SEQUENCE</scope>
    <source>
        <strain evidence="3">Acra3RX</strain>
        <tissue evidence="3">Leaf</tissue>
    </source>
</reference>
<proteinExistence type="predicted"/>
<dbReference type="Proteomes" id="UP001293593">
    <property type="component" value="Unassembled WGS sequence"/>
</dbReference>
<gene>
    <name evidence="3" type="ORF">QN277_016541</name>
</gene>
<dbReference type="PANTHER" id="PTHR32166">
    <property type="entry name" value="OSJNBA0013A04.12 PROTEIN"/>
    <property type="match status" value="1"/>
</dbReference>
<organism evidence="3 4">
    <name type="scientific">Acacia crassicarpa</name>
    <name type="common">northern wattle</name>
    <dbReference type="NCBI Taxonomy" id="499986"/>
    <lineage>
        <taxon>Eukaryota</taxon>
        <taxon>Viridiplantae</taxon>
        <taxon>Streptophyta</taxon>
        <taxon>Embryophyta</taxon>
        <taxon>Tracheophyta</taxon>
        <taxon>Spermatophyta</taxon>
        <taxon>Magnoliopsida</taxon>
        <taxon>eudicotyledons</taxon>
        <taxon>Gunneridae</taxon>
        <taxon>Pentapetalae</taxon>
        <taxon>rosids</taxon>
        <taxon>fabids</taxon>
        <taxon>Fabales</taxon>
        <taxon>Fabaceae</taxon>
        <taxon>Caesalpinioideae</taxon>
        <taxon>mimosoid clade</taxon>
        <taxon>Acacieae</taxon>
        <taxon>Acacia</taxon>
    </lineage>
</organism>
<evidence type="ECO:0000256" key="1">
    <source>
        <dbReference type="SAM" id="MobiDB-lite"/>
    </source>
</evidence>
<comment type="caution">
    <text evidence="3">The sequence shown here is derived from an EMBL/GenBank/DDBJ whole genome shotgun (WGS) entry which is preliminary data.</text>
</comment>
<dbReference type="AlphaFoldDB" id="A0AAE1MWU2"/>
<evidence type="ECO:0000313" key="3">
    <source>
        <dbReference type="EMBL" id="KAK4278738.1"/>
    </source>
</evidence>
<dbReference type="InterPro" id="IPR008906">
    <property type="entry name" value="HATC_C_dom"/>
</dbReference>
<dbReference type="Pfam" id="PF05699">
    <property type="entry name" value="Dimer_Tnp_hAT"/>
    <property type="match status" value="1"/>
</dbReference>
<evidence type="ECO:0000259" key="2">
    <source>
        <dbReference type="Pfam" id="PF05699"/>
    </source>
</evidence>
<feature type="region of interest" description="Disordered" evidence="1">
    <location>
        <begin position="139"/>
        <end position="164"/>
    </location>
</feature>
<dbReference type="SUPFAM" id="SSF53098">
    <property type="entry name" value="Ribonuclease H-like"/>
    <property type="match status" value="1"/>
</dbReference>
<dbReference type="PANTHER" id="PTHR32166:SF122">
    <property type="entry name" value="OS09G0499600 PROTEIN"/>
    <property type="match status" value="1"/>
</dbReference>
<dbReference type="InterPro" id="IPR012337">
    <property type="entry name" value="RNaseH-like_sf"/>
</dbReference>
<evidence type="ECO:0000313" key="4">
    <source>
        <dbReference type="Proteomes" id="UP001293593"/>
    </source>
</evidence>
<accession>A0AAE1MWU2</accession>
<dbReference type="GO" id="GO:0046983">
    <property type="term" value="F:protein dimerization activity"/>
    <property type="evidence" value="ECO:0007669"/>
    <property type="project" value="InterPro"/>
</dbReference>
<name>A0AAE1MWU2_9FABA</name>